<evidence type="ECO:0000256" key="1">
    <source>
        <dbReference type="SAM" id="SignalP"/>
    </source>
</evidence>
<dbReference type="Proteomes" id="UP000193335">
    <property type="component" value="Unassembled WGS sequence"/>
</dbReference>
<proteinExistence type="predicted"/>
<evidence type="ECO:0000313" key="3">
    <source>
        <dbReference type="Proteomes" id="UP000193335"/>
    </source>
</evidence>
<name>A0A1Y2JY08_BRAJP</name>
<gene>
    <name evidence="2" type="ORF">BSZ19_04085</name>
</gene>
<keyword evidence="1" id="KW-0732">Signal</keyword>
<protein>
    <submittedName>
        <fullName evidence="2">Uncharacterized protein</fullName>
    </submittedName>
</protein>
<dbReference type="PROSITE" id="PS51257">
    <property type="entry name" value="PROKAR_LIPOPROTEIN"/>
    <property type="match status" value="1"/>
</dbReference>
<comment type="caution">
    <text evidence="2">The sequence shown here is derived from an EMBL/GenBank/DDBJ whole genome shotgun (WGS) entry which is preliminary data.</text>
</comment>
<evidence type="ECO:0000313" key="2">
    <source>
        <dbReference type="EMBL" id="OSJ36488.1"/>
    </source>
</evidence>
<reference evidence="2 3" key="1">
    <citation type="submission" date="2017-03" db="EMBL/GenBank/DDBJ databases">
        <title>Whole genome sequences of fourteen strains of Bradyrhizobium canariense and one strain of Bradyrhizobium japonicum isolated from Lupinus (Papilionoideae: Genisteae) species in Algeria.</title>
        <authorList>
            <person name="Crovadore J."/>
            <person name="Chekireb D."/>
            <person name="Brachmann A."/>
            <person name="Chablais R."/>
            <person name="Cochard B."/>
            <person name="Lefort F."/>
        </authorList>
    </citation>
    <scope>NUCLEOTIDE SEQUENCE [LARGE SCALE GENOMIC DNA]</scope>
    <source>
        <strain evidence="2 3">UBMA197</strain>
    </source>
</reference>
<dbReference type="AlphaFoldDB" id="A0A1Y2JY08"/>
<accession>A0A1Y2JY08</accession>
<dbReference type="RefSeq" id="WP_085398603.1">
    <property type="nucleotide sequence ID" value="NZ_NAFL01000192.1"/>
</dbReference>
<sequence>MMLRIACVAAAGAIACSHANAAEKTMPINFIGEWCYSSQEKSVTDYVLPSWTEDGHCTKILSIEQYSFYGEGRHCEPVNVRLTSDTAPSGTAYFATVTARCQPDGPVTAGKLQTYQFQRYKGSLTVTAK</sequence>
<feature type="chain" id="PRO_5012847503" evidence="1">
    <location>
        <begin position="22"/>
        <end position="129"/>
    </location>
</feature>
<organism evidence="2 3">
    <name type="scientific">Bradyrhizobium japonicum</name>
    <dbReference type="NCBI Taxonomy" id="375"/>
    <lineage>
        <taxon>Bacteria</taxon>
        <taxon>Pseudomonadati</taxon>
        <taxon>Pseudomonadota</taxon>
        <taxon>Alphaproteobacteria</taxon>
        <taxon>Hyphomicrobiales</taxon>
        <taxon>Nitrobacteraceae</taxon>
        <taxon>Bradyrhizobium</taxon>
    </lineage>
</organism>
<dbReference type="EMBL" id="NAFL01000192">
    <property type="protein sequence ID" value="OSJ36488.1"/>
    <property type="molecule type" value="Genomic_DNA"/>
</dbReference>
<feature type="signal peptide" evidence="1">
    <location>
        <begin position="1"/>
        <end position="21"/>
    </location>
</feature>